<dbReference type="AlphaFoldDB" id="A0A8D9FEK9"/>
<dbReference type="EMBL" id="HBUF01649395">
    <property type="protein sequence ID" value="CAG6786689.1"/>
    <property type="molecule type" value="Transcribed_RNA"/>
</dbReference>
<keyword evidence="1" id="KW-0472">Membrane</keyword>
<organism evidence="2">
    <name type="scientific">Cacopsylla melanoneura</name>
    <dbReference type="NCBI Taxonomy" id="428564"/>
    <lineage>
        <taxon>Eukaryota</taxon>
        <taxon>Metazoa</taxon>
        <taxon>Ecdysozoa</taxon>
        <taxon>Arthropoda</taxon>
        <taxon>Hexapoda</taxon>
        <taxon>Insecta</taxon>
        <taxon>Pterygota</taxon>
        <taxon>Neoptera</taxon>
        <taxon>Paraneoptera</taxon>
        <taxon>Hemiptera</taxon>
        <taxon>Sternorrhyncha</taxon>
        <taxon>Psylloidea</taxon>
        <taxon>Psyllidae</taxon>
        <taxon>Psyllinae</taxon>
        <taxon>Cacopsylla</taxon>
    </lineage>
</organism>
<accession>A0A8D9FEK9</accession>
<sequence>MLFYFWHFGFILHNIYTHTLFVRHFVFNLCLLLYLYITFYLNSFNYLFLIRVYDILCDCKAQFVSYFLFIVYSKRGKWGFSGRSKARSCTPKSTSVTVFQMFTIRWFYCLRRNVAYG</sequence>
<evidence type="ECO:0000313" key="2">
    <source>
        <dbReference type="EMBL" id="CAG6786689.1"/>
    </source>
</evidence>
<reference evidence="2" key="1">
    <citation type="submission" date="2021-05" db="EMBL/GenBank/DDBJ databases">
        <authorList>
            <person name="Alioto T."/>
            <person name="Alioto T."/>
            <person name="Gomez Garrido J."/>
        </authorList>
    </citation>
    <scope>NUCLEOTIDE SEQUENCE</scope>
</reference>
<keyword evidence="1" id="KW-1133">Transmembrane helix</keyword>
<keyword evidence="1" id="KW-0812">Transmembrane</keyword>
<feature type="transmembrane region" description="Helical" evidence="1">
    <location>
        <begin position="20"/>
        <end position="41"/>
    </location>
</feature>
<name>A0A8D9FEK9_9HEMI</name>
<evidence type="ECO:0000256" key="1">
    <source>
        <dbReference type="SAM" id="Phobius"/>
    </source>
</evidence>
<proteinExistence type="predicted"/>
<protein>
    <submittedName>
        <fullName evidence="2">Uncharacterized protein</fullName>
    </submittedName>
</protein>